<evidence type="ECO:0000313" key="2">
    <source>
        <dbReference type="Proteomes" id="UP000815325"/>
    </source>
</evidence>
<accession>A0ABQ7H5X1</accession>
<protein>
    <submittedName>
        <fullName evidence="1">Uncharacterized protein</fullName>
    </submittedName>
</protein>
<reference evidence="1" key="1">
    <citation type="submission" date="2017-08" db="EMBL/GenBank/DDBJ databases">
        <authorList>
            <person name="Polle J.E."/>
            <person name="Barry K."/>
            <person name="Cushman J."/>
            <person name="Schmutz J."/>
            <person name="Tran D."/>
            <person name="Hathwaick L.T."/>
            <person name="Yim W.C."/>
            <person name="Jenkins J."/>
            <person name="Mckie-Krisberg Z.M."/>
            <person name="Prochnik S."/>
            <person name="Lindquist E."/>
            <person name="Dockter R.B."/>
            <person name="Adam C."/>
            <person name="Molina H."/>
            <person name="Bunkerborg J."/>
            <person name="Jin E."/>
            <person name="Buchheim M."/>
            <person name="Magnuson J."/>
        </authorList>
    </citation>
    <scope>NUCLEOTIDE SEQUENCE</scope>
    <source>
        <strain evidence="1">CCAP 19/18</strain>
    </source>
</reference>
<gene>
    <name evidence="1" type="ORF">DUNSADRAFT_8315</name>
</gene>
<proteinExistence type="predicted"/>
<name>A0ABQ7H5X1_DUNSA</name>
<sequence>MYLPKHKQAPVVQLDHSARRRAREIGEIAESAKRVGLSRAQVEQGFQKLESLLPDLAPNLDKMKASSWVVLIQDVNSVAQTLIVLKSYYPRANISKVIARSPKILLQSSKQVEEDALEVQALVAGRLADLDAIIEVVPDLLKPAQMRLSLSNLKRWVSALLDVRLC</sequence>
<organism evidence="1 2">
    <name type="scientific">Dunaliella salina</name>
    <name type="common">Green alga</name>
    <name type="synonym">Protococcus salinus</name>
    <dbReference type="NCBI Taxonomy" id="3046"/>
    <lineage>
        <taxon>Eukaryota</taxon>
        <taxon>Viridiplantae</taxon>
        <taxon>Chlorophyta</taxon>
        <taxon>core chlorophytes</taxon>
        <taxon>Chlorophyceae</taxon>
        <taxon>CS clade</taxon>
        <taxon>Chlamydomonadales</taxon>
        <taxon>Dunaliellaceae</taxon>
        <taxon>Dunaliella</taxon>
    </lineage>
</organism>
<comment type="caution">
    <text evidence="1">The sequence shown here is derived from an EMBL/GenBank/DDBJ whole genome shotgun (WGS) entry which is preliminary data.</text>
</comment>
<evidence type="ECO:0000313" key="1">
    <source>
        <dbReference type="EMBL" id="KAF5842252.1"/>
    </source>
</evidence>
<keyword evidence="2" id="KW-1185">Reference proteome</keyword>
<dbReference type="EMBL" id="MU069465">
    <property type="protein sequence ID" value="KAF5842252.1"/>
    <property type="molecule type" value="Genomic_DNA"/>
</dbReference>
<dbReference type="Proteomes" id="UP000815325">
    <property type="component" value="Unassembled WGS sequence"/>
</dbReference>